<dbReference type="PANTHER" id="PTHR38034">
    <property type="entry name" value="INNER MEMBRANE PROTEIN YPJD"/>
    <property type="match status" value="1"/>
</dbReference>
<feature type="transmembrane region" description="Helical" evidence="1">
    <location>
        <begin position="162"/>
        <end position="182"/>
    </location>
</feature>
<feature type="transmembrane region" description="Helical" evidence="1">
    <location>
        <begin position="6"/>
        <end position="22"/>
    </location>
</feature>
<evidence type="ECO:0000256" key="1">
    <source>
        <dbReference type="SAM" id="Phobius"/>
    </source>
</evidence>
<feature type="transmembrane region" description="Helical" evidence="1">
    <location>
        <begin position="75"/>
        <end position="93"/>
    </location>
</feature>
<keyword evidence="1" id="KW-0812">Transmembrane</keyword>
<accession>A0A0F9H1E5</accession>
<dbReference type="AlphaFoldDB" id="A0A0F9H1E5"/>
<feature type="domain" description="Cytochrome c assembly protein" evidence="2">
    <location>
        <begin position="5"/>
        <end position="204"/>
    </location>
</feature>
<feature type="transmembrane region" description="Helical" evidence="1">
    <location>
        <begin position="189"/>
        <end position="210"/>
    </location>
</feature>
<dbReference type="GO" id="GO:0020037">
    <property type="term" value="F:heme binding"/>
    <property type="evidence" value="ECO:0007669"/>
    <property type="project" value="InterPro"/>
</dbReference>
<evidence type="ECO:0000313" key="3">
    <source>
        <dbReference type="EMBL" id="KKL96761.1"/>
    </source>
</evidence>
<feature type="non-terminal residue" evidence="3">
    <location>
        <position position="1"/>
    </location>
</feature>
<dbReference type="InterPro" id="IPR002541">
    <property type="entry name" value="Cyt_c_assembly"/>
</dbReference>
<name>A0A0F9H1E5_9ZZZZ</name>
<keyword evidence="1" id="KW-0472">Membrane</keyword>
<dbReference type="PANTHER" id="PTHR38034:SF1">
    <property type="entry name" value="INNER MEMBRANE PROTEIN YPJD"/>
    <property type="match status" value="1"/>
</dbReference>
<dbReference type="GO" id="GO:0017004">
    <property type="term" value="P:cytochrome complex assembly"/>
    <property type="evidence" value="ECO:0007669"/>
    <property type="project" value="InterPro"/>
</dbReference>
<gene>
    <name evidence="3" type="ORF">LCGC14_1841230</name>
</gene>
<keyword evidence="1" id="KW-1133">Transmembrane helix</keyword>
<comment type="caution">
    <text evidence="3">The sequence shown here is derived from an EMBL/GenBank/DDBJ whole genome shotgun (WGS) entry which is preliminary data.</text>
</comment>
<reference evidence="3" key="1">
    <citation type="journal article" date="2015" name="Nature">
        <title>Complex archaea that bridge the gap between prokaryotes and eukaryotes.</title>
        <authorList>
            <person name="Spang A."/>
            <person name="Saw J.H."/>
            <person name="Jorgensen S.L."/>
            <person name="Zaremba-Niedzwiedzka K."/>
            <person name="Martijn J."/>
            <person name="Lind A.E."/>
            <person name="van Eijk R."/>
            <person name="Schleper C."/>
            <person name="Guy L."/>
            <person name="Ettema T.J."/>
        </authorList>
    </citation>
    <scope>NUCLEOTIDE SEQUENCE</scope>
</reference>
<evidence type="ECO:0000259" key="2">
    <source>
        <dbReference type="Pfam" id="PF01578"/>
    </source>
</evidence>
<protein>
    <recommendedName>
        <fullName evidence="2">Cytochrome c assembly protein domain-containing protein</fullName>
    </recommendedName>
</protein>
<dbReference type="Pfam" id="PF01578">
    <property type="entry name" value="Cytochrom_C_asm"/>
    <property type="match status" value="1"/>
</dbReference>
<organism evidence="3">
    <name type="scientific">marine sediment metagenome</name>
    <dbReference type="NCBI Taxonomy" id="412755"/>
    <lineage>
        <taxon>unclassified sequences</taxon>
        <taxon>metagenomes</taxon>
        <taxon>ecological metagenomes</taxon>
    </lineage>
</organism>
<proteinExistence type="predicted"/>
<dbReference type="EMBL" id="LAZR01018345">
    <property type="protein sequence ID" value="KKL96761.1"/>
    <property type="molecule type" value="Genomic_DNA"/>
</dbReference>
<sequence>LVGNYEVLSITALSTAAVYWVTELVSRDRRAGVFVFLLVFLLQYTSSIFLAHTIADPAAPSGADGWGRLHVVPATFAYTALAFAAVYGLLHLLGQRNLKQHRFGLLFDRLPALDLLGKMSWHALVVGFVFLSISVVTGIFTFRHVKQLQPALGMDPKVVYKIVIGSMAWGICALAIFGKVVLKWSASRVSVIAVVGFLAAVILIVSSIVLS</sequence>
<dbReference type="InterPro" id="IPR052372">
    <property type="entry name" value="YpjD/HemX"/>
</dbReference>
<feature type="transmembrane region" description="Helical" evidence="1">
    <location>
        <begin position="119"/>
        <end position="142"/>
    </location>
</feature>
<feature type="transmembrane region" description="Helical" evidence="1">
    <location>
        <begin position="34"/>
        <end position="55"/>
    </location>
</feature>